<dbReference type="GO" id="GO:0003690">
    <property type="term" value="F:double-stranded DNA binding"/>
    <property type="evidence" value="ECO:0007669"/>
    <property type="project" value="TreeGrafter"/>
</dbReference>
<name>A0A835Q362_VANPL</name>
<evidence type="ECO:0000256" key="2">
    <source>
        <dbReference type="ARBA" id="ARBA00023242"/>
    </source>
</evidence>
<feature type="domain" description="YDG" evidence="5">
    <location>
        <begin position="214"/>
        <end position="287"/>
    </location>
</feature>
<evidence type="ECO:0000256" key="3">
    <source>
        <dbReference type="PROSITE-ProRule" id="PRU00358"/>
    </source>
</evidence>
<gene>
    <name evidence="6" type="ORF">HPP92_019434</name>
</gene>
<dbReference type="AlphaFoldDB" id="A0A835Q362"/>
<sequence>MEARTFSSKEDVVLDPKPLRSLAPMFPAPHGFNTKFTSFGTAPAVYVSSFGGPSFSGGGFPPGFPNLLATPEGTKSHQTPAANGSYHEVSPSTTTPINLEDEPQYIGRTTSGRKIKRPGKLSGYQVDDSETDSSTKKKSQMRKRSHKPAELAVIPSSLLDARNSTEEILMTFDALRRRLLQLDEKKEASKRADLKAGAIMMSNDLRTNMVKRIGSVPGVEIGDIFYFRIEMCLVGLHIPVMGGIDYMITRIGDVDDPVATSIVSSGSYDNEEGGFRLFSLHWSRWWV</sequence>
<reference evidence="6 7" key="1">
    <citation type="journal article" date="2020" name="Nat. Food">
        <title>A phased Vanilla planifolia genome enables genetic improvement of flavour and production.</title>
        <authorList>
            <person name="Hasing T."/>
            <person name="Tang H."/>
            <person name="Brym M."/>
            <person name="Khazi F."/>
            <person name="Huang T."/>
            <person name="Chambers A.H."/>
        </authorList>
    </citation>
    <scope>NUCLEOTIDE SEQUENCE [LARGE SCALE GENOMIC DNA]</scope>
    <source>
        <tissue evidence="6">Leaf</tissue>
    </source>
</reference>
<dbReference type="Pfam" id="PF02182">
    <property type="entry name" value="SAD_SRA"/>
    <property type="match status" value="1"/>
</dbReference>
<protein>
    <recommendedName>
        <fullName evidence="5">YDG domain-containing protein</fullName>
    </recommendedName>
</protein>
<dbReference type="GO" id="GO:0005634">
    <property type="term" value="C:nucleus"/>
    <property type="evidence" value="ECO:0007669"/>
    <property type="project" value="UniProtKB-SubCell"/>
</dbReference>
<accession>A0A835Q362</accession>
<dbReference type="InterPro" id="IPR015947">
    <property type="entry name" value="PUA-like_sf"/>
</dbReference>
<evidence type="ECO:0000256" key="1">
    <source>
        <dbReference type="ARBA" id="ARBA00004286"/>
    </source>
</evidence>
<dbReference type="PROSITE" id="PS51015">
    <property type="entry name" value="YDG"/>
    <property type="match status" value="1"/>
</dbReference>
<keyword evidence="2 3" id="KW-0539">Nucleus</keyword>
<feature type="compositionally biased region" description="Basic residues" evidence="4">
    <location>
        <begin position="136"/>
        <end position="146"/>
    </location>
</feature>
<evidence type="ECO:0000313" key="7">
    <source>
        <dbReference type="Proteomes" id="UP000636800"/>
    </source>
</evidence>
<comment type="subcellular location">
    <subcellularLocation>
        <location evidence="1">Chromosome</location>
    </subcellularLocation>
    <subcellularLocation>
        <location evidence="3">Nucleus</location>
    </subcellularLocation>
</comment>
<dbReference type="Gene3D" id="2.30.280.10">
    <property type="entry name" value="SRA-YDG"/>
    <property type="match status" value="1"/>
</dbReference>
<dbReference type="SUPFAM" id="SSF88697">
    <property type="entry name" value="PUA domain-like"/>
    <property type="match status" value="1"/>
</dbReference>
<feature type="region of interest" description="Disordered" evidence="4">
    <location>
        <begin position="69"/>
        <end position="149"/>
    </location>
</feature>
<dbReference type="GO" id="GO:0005694">
    <property type="term" value="C:chromosome"/>
    <property type="evidence" value="ECO:0007669"/>
    <property type="project" value="UniProtKB-SubCell"/>
</dbReference>
<dbReference type="InterPro" id="IPR003105">
    <property type="entry name" value="SRA_YDG"/>
</dbReference>
<evidence type="ECO:0000259" key="5">
    <source>
        <dbReference type="PROSITE" id="PS51015"/>
    </source>
</evidence>
<evidence type="ECO:0000313" key="6">
    <source>
        <dbReference type="EMBL" id="KAG0463365.1"/>
    </source>
</evidence>
<comment type="caution">
    <text evidence="6">The sequence shown here is derived from an EMBL/GenBank/DDBJ whole genome shotgun (WGS) entry which is preliminary data.</text>
</comment>
<dbReference type="InterPro" id="IPR036987">
    <property type="entry name" value="SRA-YDG_sf"/>
</dbReference>
<organism evidence="6 7">
    <name type="scientific">Vanilla planifolia</name>
    <name type="common">Vanilla</name>
    <dbReference type="NCBI Taxonomy" id="51239"/>
    <lineage>
        <taxon>Eukaryota</taxon>
        <taxon>Viridiplantae</taxon>
        <taxon>Streptophyta</taxon>
        <taxon>Embryophyta</taxon>
        <taxon>Tracheophyta</taxon>
        <taxon>Spermatophyta</taxon>
        <taxon>Magnoliopsida</taxon>
        <taxon>Liliopsida</taxon>
        <taxon>Asparagales</taxon>
        <taxon>Orchidaceae</taxon>
        <taxon>Vanilloideae</taxon>
        <taxon>Vanilleae</taxon>
        <taxon>Vanilla</taxon>
    </lineage>
</organism>
<dbReference type="InterPro" id="IPR051357">
    <property type="entry name" value="H3K9_HMTase_SUVAR3-9"/>
</dbReference>
<keyword evidence="7" id="KW-1185">Reference proteome</keyword>
<dbReference type="PANTHER" id="PTHR45660">
    <property type="entry name" value="HISTONE-LYSINE N-METHYLTRANSFERASE SETMAR"/>
    <property type="match status" value="1"/>
</dbReference>
<dbReference type="EMBL" id="JADCNL010000010">
    <property type="protein sequence ID" value="KAG0463365.1"/>
    <property type="molecule type" value="Genomic_DNA"/>
</dbReference>
<dbReference type="Proteomes" id="UP000636800">
    <property type="component" value="Chromosome 10"/>
</dbReference>
<dbReference type="PANTHER" id="PTHR45660:SF13">
    <property type="entry name" value="HISTONE-LYSINE N-METHYLTRANSFERASE SETMAR"/>
    <property type="match status" value="1"/>
</dbReference>
<dbReference type="GO" id="GO:0042054">
    <property type="term" value="F:histone methyltransferase activity"/>
    <property type="evidence" value="ECO:0007669"/>
    <property type="project" value="TreeGrafter"/>
</dbReference>
<evidence type="ECO:0000256" key="4">
    <source>
        <dbReference type="SAM" id="MobiDB-lite"/>
    </source>
</evidence>
<proteinExistence type="predicted"/>
<dbReference type="SMART" id="SM00466">
    <property type="entry name" value="SRA"/>
    <property type="match status" value="1"/>
</dbReference>